<evidence type="ECO:0000313" key="2">
    <source>
        <dbReference type="WBParaSite" id="ACAC_0000250801-mRNA-1"/>
    </source>
</evidence>
<reference evidence="1" key="1">
    <citation type="submission" date="2012-09" db="EMBL/GenBank/DDBJ databases">
        <authorList>
            <person name="Martin A.A."/>
        </authorList>
    </citation>
    <scope>NUCLEOTIDE SEQUENCE</scope>
</reference>
<sequence>MVVSVLPLIQKEEDQRSFIIDHQKVVTSYQRSPLEENALTTEKDSNIVQVAGSLRELGQNEAQMGVSLGFVEPPIEEFGSALIKFDTQRNLAVEKGTKAAMHTLSVSRIEAPRSKKELSEVTRKIAKTLSLEQNLHAIGSMSVGCLKATSDERTNLDQQITRSVQELGTHRQFHSIHNQTLSSQSYKEFVSEVQGLTTQWDIIETDQTALICWKDADQQSSELCTKAVTDLDVGTTLDLTVRRPARHGNLEIPLDTQDSAALHLHVDEARKVFSLQRSSSESHTMHTAADVATLKNRELFHEFGDDGVTTFVAFGRLQAKQVSQEQTAKSMPDVTNFAQIHSTLASKEITTSTNCLFQKEDAKEDRLELITAVNQEELHKSLFAAKDADLSSTLKLQRVDETAKADFVKKHEIEEVERSIPTTRQWLEQFRCNEPGDRRVEVVVELQKISKPSEGEKIIKMVNDSTILLSLKASTFEATTTSSSYSKSGHKEDATIKLQSRTKERAEKKLLALEWNLQSISTEWQTILSDLEAEITKAEALGARYDFTAKASSTIDATSEEQIYKEETAAGVMKPISTASVEKELRSFSIDHKDRVLQIENLSKNFEEIEQLVDEINRESGIRASFREYGCAECDSGITLIRRTLPKSKETCNHIVSISASLQQVFAAQAATDESREAIVAVVSPIPTMSVEIVPKIRRKEEASLCTRHATDMTASTTADYYSCNDRNSEVMIKRAHFIKEKSSERLREVGDGMVEILSKWEGVERDLETEVSLPKKLDMKFSLATFETSEEVQTLTKVMIVPDESLHTAVFSMEERFEESAFSKRASENFITEVVLPEKLFRKESWRLKECGDAKFFAVINLHKFDLKKPTQILQICLQDKICISAQPLYIKAHAVESDVVWTNIIPPIKVKMMESTDEVARLTVELLGTKGGVEAIAFEWHVPNKGHQTILETDRLDVSSTISAATTEVIAVDFSYEKTMQMEGTRTTTACANDSIPHEARFIESLQEFANTYFNFVTKEARYAVDKTKEIPRKHEEILLACDAAEDIRVESNPYVTRETEFAVASLVVRDTNKTEPVLVKTSAPTYVLISLATCYARVDEKETFTLNCKDVNHGSNTMVTVRECRDEKHTVYQQYEKELMKENIMKIYAMPWFGGKFQLRTDASEEHEFNVTRELQKVREVVMHCERRMVIAHITSPQHFTSRASTSETTTVDRVWKRDDIYYSTSKQVVAKNSESAKMRVEESAEFVENIHPVFNKTNDKFDLDQTIFVARHGGRHTLKTKAISELSRTIDADVAKPVVTECDANTAIIIANTSAPIDLHAYSSQTAHLDISRGLSRLSDMKVAQKIFAAPNKGVATTFVAMESTEISVISTANLRRSDALLRETILINEKRYGGATTLSTKASSTVSSTMAGTLLCPRSSDLSASKVVVIGNVVTPAKLSTLASTSETRAVDRQWTRQPSQYTISKKVAAPNISSCSATFKEAGDNYEMMNCTCRRDADKEEIEKTVKEKRKGGAVSLNTKYSRECSSDSDGTLVAATRLALVHAEKIVFIANKALGTSLSTYASSFESRMVNEVWNRPECHEIREIVLQKPNTGEHTEVRVNETSDVVENIILQLHKKDSKEGTASTKLTAFTVAPSTLSCKASVESLATVESALQSIETFELDALVVITDRNTVENPILICECSKEASTSGVFSLNRLGDAQSIKEMKEAANSIQGVIKEMRESQLVSESSNLSYERDESTVSISETFLIPREGGKFLLSTAHAGQETVLVSVDWTKKRIDLLDVTFCKLLRNEGEPVEVFACAAKDSAIAVTCQLQKSSQFEASSTKRNTRRLGEPVTMSIYESTFVEELVNVYLRREINQHEVENIRRVAAYGGAVEVNTSYSEENHIAITSQFTKLDDKGISEIKKVIKREETVDKTLRAASEEIVDCAFVLDCGRSSEESSLVTKTASNIAEPILHNSKEAGENVIAAIYAFYKELSSAFEESILKEQRYGGGAAFNCQAAKDVSLTAYKDVLCRRAAVEDVTATRSIARIGEPIGLVSKCSEETIFHLNYSYQKQPTDILTTFVGSESCTDSGLHVDMQASRDESVNTEQLSMSARMVEVEVEGVVKRPSRETSSVLLHTESVSESMIHVEQVLEKVHLRVDETVVGETEERKKEEKRVSFASEVTEKTMEMIDHSLDLNMSMTIEPAFQKPSIIKKPMKKEREHRHRELKRNEAPSFAPMRRNSLLQALAMGSPHNIPHFKTLQDIIRAIKHVSDNIIKLLARRILNSHKFKVLFSLHLKLSHRDVLGSQSRGR</sequence>
<accession>A0A158P7H5</accession>
<evidence type="ECO:0000313" key="1">
    <source>
        <dbReference type="Proteomes" id="UP000035642"/>
    </source>
</evidence>
<dbReference type="WBParaSite" id="ACAC_0000250801-mRNA-1">
    <property type="protein sequence ID" value="ACAC_0000250801-mRNA-1"/>
    <property type="gene ID" value="ACAC_0000250801"/>
</dbReference>
<reference evidence="2" key="2">
    <citation type="submission" date="2016-04" db="UniProtKB">
        <authorList>
            <consortium name="WormBaseParasite"/>
        </authorList>
    </citation>
    <scope>IDENTIFICATION</scope>
</reference>
<protein>
    <submittedName>
        <fullName evidence="2">VWFA domain-containing protein</fullName>
    </submittedName>
</protein>
<organism evidence="1 2">
    <name type="scientific">Angiostrongylus cantonensis</name>
    <name type="common">Rat lungworm</name>
    <dbReference type="NCBI Taxonomy" id="6313"/>
    <lineage>
        <taxon>Eukaryota</taxon>
        <taxon>Metazoa</taxon>
        <taxon>Ecdysozoa</taxon>
        <taxon>Nematoda</taxon>
        <taxon>Chromadorea</taxon>
        <taxon>Rhabditida</taxon>
        <taxon>Rhabditina</taxon>
        <taxon>Rhabditomorpha</taxon>
        <taxon>Strongyloidea</taxon>
        <taxon>Metastrongylidae</taxon>
        <taxon>Angiostrongylus</taxon>
    </lineage>
</organism>
<dbReference type="Proteomes" id="UP000035642">
    <property type="component" value="Unassembled WGS sequence"/>
</dbReference>
<keyword evidence="1" id="KW-1185">Reference proteome</keyword>
<dbReference type="STRING" id="6313.A0A158P7H5"/>
<proteinExistence type="predicted"/>
<name>A0A158P7H5_ANGCA</name>